<sequence length="396" mass="44428">MSEKKRPLRVAYFAHDWGDAAIKRRVAGFARDGIEVSGFASYRADAMRPDWVVADLGRTYDNGYLHRARAILTGAEAAQIPALAQADLIVARNLDMLLTALLARRRARLQTPVIYECLDIHRLVARQDRIGHLFRTIERRALRHCAGHWVSSPAFLTEHFERYYPDAKGARLLENRLQARLSSRPDGAKAIGEKLRIGWFGNLRCARSLDLLCNLSIEFDDKVEVILHGYPAEAEIPDFHHIINAHPNMTYGGRYRWPEELKAIYDEVDTVWAGDFMDAGLNSQWLLPNRLYEGGWYGCPPIAPADAQTGQWIAAHESGFVLDEPLETTLPAFVKELLARPNMIMAAQERLLALSEDVFVEPRGTLLKLVKEAINADTPRHAGRSSPSKASIASSA</sequence>
<dbReference type="RefSeq" id="WP_317055492.1">
    <property type="nucleotide sequence ID" value="NZ_CP146606.1"/>
</dbReference>
<reference evidence="1 2" key="1">
    <citation type="submission" date="2024-02" db="EMBL/GenBank/DDBJ databases">
        <title>Roseovarius strain W115 nov., isolated from a marine algae.</title>
        <authorList>
            <person name="Lee M.W."/>
            <person name="Lee J.K."/>
            <person name="Kim J.M."/>
            <person name="Choi D.G."/>
            <person name="Baek J.H."/>
            <person name="Bayburt H."/>
            <person name="Jung J.J."/>
            <person name="Han D.M."/>
            <person name="Jeon C.O."/>
        </authorList>
    </citation>
    <scope>NUCLEOTIDE SEQUENCE [LARGE SCALE GENOMIC DNA]</scope>
    <source>
        <strain evidence="1 2">W115</strain>
    </source>
</reference>
<proteinExistence type="predicted"/>
<keyword evidence="2" id="KW-1185">Reference proteome</keyword>
<gene>
    <name evidence="1" type="ORF">RZS32_002685</name>
</gene>
<dbReference type="SUPFAM" id="SSF53756">
    <property type="entry name" value="UDP-Glycosyltransferase/glycogen phosphorylase"/>
    <property type="match status" value="1"/>
</dbReference>
<dbReference type="EMBL" id="CP146606">
    <property type="protein sequence ID" value="WYK18812.1"/>
    <property type="molecule type" value="Genomic_DNA"/>
</dbReference>
<accession>A0ABZ2TGJ1</accession>
<evidence type="ECO:0008006" key="3">
    <source>
        <dbReference type="Google" id="ProtNLM"/>
    </source>
</evidence>
<organism evidence="1 2">
    <name type="scientific">Roseovarius rhodophyticola</name>
    <dbReference type="NCBI Taxonomy" id="3080827"/>
    <lineage>
        <taxon>Bacteria</taxon>
        <taxon>Pseudomonadati</taxon>
        <taxon>Pseudomonadota</taxon>
        <taxon>Alphaproteobacteria</taxon>
        <taxon>Rhodobacterales</taxon>
        <taxon>Roseobacteraceae</taxon>
        <taxon>Roseovarius</taxon>
    </lineage>
</organism>
<protein>
    <recommendedName>
        <fullName evidence="3">Glycosyl transferase</fullName>
    </recommendedName>
</protein>
<evidence type="ECO:0000313" key="1">
    <source>
        <dbReference type="EMBL" id="WYK18812.1"/>
    </source>
</evidence>
<dbReference type="Proteomes" id="UP001281305">
    <property type="component" value="Chromosome"/>
</dbReference>
<name>A0ABZ2TGJ1_9RHOB</name>
<evidence type="ECO:0000313" key="2">
    <source>
        <dbReference type="Proteomes" id="UP001281305"/>
    </source>
</evidence>